<feature type="domain" description="5'-Nucleotidase C-terminal" evidence="5">
    <location>
        <begin position="289"/>
        <end position="436"/>
    </location>
</feature>
<dbReference type="PRINTS" id="PR01607">
    <property type="entry name" value="APYRASEFAMLY"/>
</dbReference>
<dbReference type="SUPFAM" id="SSF55816">
    <property type="entry name" value="5'-nucleotidase (syn. UDP-sugar hydrolase), C-terminal domain"/>
    <property type="match status" value="1"/>
</dbReference>
<protein>
    <recommendedName>
        <fullName evidence="8">5'-nucleotidase</fullName>
    </recommendedName>
</protein>
<dbReference type="GO" id="GO:0009166">
    <property type="term" value="P:nucleotide catabolic process"/>
    <property type="evidence" value="ECO:0007669"/>
    <property type="project" value="InterPro"/>
</dbReference>
<keyword evidence="2" id="KW-0732">Signal</keyword>
<dbReference type="AlphaFoldDB" id="A0AA89BMD4"/>
<dbReference type="EMBL" id="VSWD01000012">
    <property type="protein sequence ID" value="KAK3086654.1"/>
    <property type="molecule type" value="Genomic_DNA"/>
</dbReference>
<evidence type="ECO:0000256" key="3">
    <source>
        <dbReference type="RuleBase" id="RU362119"/>
    </source>
</evidence>
<dbReference type="InterPro" id="IPR036907">
    <property type="entry name" value="5'-Nucleotdase_C_sf"/>
</dbReference>
<reference evidence="6" key="1">
    <citation type="submission" date="2019-08" db="EMBL/GenBank/DDBJ databases">
        <title>The improved chromosome-level genome for the pearl oyster Pinctada fucata martensii using PacBio sequencing and Hi-C.</title>
        <authorList>
            <person name="Zheng Z."/>
        </authorList>
    </citation>
    <scope>NUCLEOTIDE SEQUENCE</scope>
    <source>
        <strain evidence="6">ZZ-2019</strain>
        <tissue evidence="6">Adductor muscle</tissue>
    </source>
</reference>
<evidence type="ECO:0000259" key="4">
    <source>
        <dbReference type="Pfam" id="PF00149"/>
    </source>
</evidence>
<dbReference type="PANTHER" id="PTHR11575">
    <property type="entry name" value="5'-NUCLEOTIDASE-RELATED"/>
    <property type="match status" value="1"/>
</dbReference>
<dbReference type="GO" id="GO:0016787">
    <property type="term" value="F:hydrolase activity"/>
    <property type="evidence" value="ECO:0007669"/>
    <property type="project" value="UniProtKB-KW"/>
</dbReference>
<dbReference type="InterPro" id="IPR006179">
    <property type="entry name" value="5_nucleotidase/apyrase"/>
</dbReference>
<evidence type="ECO:0000313" key="6">
    <source>
        <dbReference type="EMBL" id="KAK3086654.1"/>
    </source>
</evidence>
<feature type="domain" description="Calcineurin-like phosphoesterase" evidence="4">
    <location>
        <begin position="6"/>
        <end position="210"/>
    </location>
</feature>
<dbReference type="Gene3D" id="3.60.21.10">
    <property type="match status" value="1"/>
</dbReference>
<sequence>MPQELTIIHFNDVYNIEPQKNEPVGGAARFTAYVKSQQSHNPLILFSGDVLNPSLMSIFMKGEQMVPVMNAIGVHCAVFGNHDFDFGVDHLEEVMEDTKFPWLMSNVVDNLTGEMLGNGKVSYMVEWSGYKIGLMGLVEEEWIETLATLDPEDVTFQDYVVKGTEIAKQLRDEGADIVIALTHMRWPNDRRLAKEVEGIDLILGGHDHDYGLEKVNDRYIVKSGTDFQNLSKVRVCMNNTGVDVNIERVDLTSDFPEDPGVLDVVKHLQKDIDSKMEEHLGNMQVELDGRFSAVRTGETNLGNFITDIMLEITNAEVALLNSGTLRSNRIHPKGEFKLRDLLTILPLVDELLVIQCTGEQILEALENGVSQYPNFDGRFPQVAGIEFGFDPSMPKGKRVEPGLVKIQDHYIDLKRNYRLCTKEYIAQGKDGYEVFKKCPVVVGDVYKTFSVLSMQLTLETG</sequence>
<proteinExistence type="inferred from homology"/>
<accession>A0AA89BMD4</accession>
<keyword evidence="3" id="KW-0378">Hydrolase</keyword>
<dbReference type="Pfam" id="PF02872">
    <property type="entry name" value="5_nucleotid_C"/>
    <property type="match status" value="1"/>
</dbReference>
<comment type="similarity">
    <text evidence="1 3">Belongs to the 5'-nucleotidase family.</text>
</comment>
<dbReference type="InterPro" id="IPR008334">
    <property type="entry name" value="5'-Nucleotdase_C"/>
</dbReference>
<dbReference type="GO" id="GO:0000166">
    <property type="term" value="F:nucleotide binding"/>
    <property type="evidence" value="ECO:0007669"/>
    <property type="project" value="UniProtKB-KW"/>
</dbReference>
<dbReference type="SUPFAM" id="SSF56300">
    <property type="entry name" value="Metallo-dependent phosphatases"/>
    <property type="match status" value="1"/>
</dbReference>
<name>A0AA89BMD4_PINIB</name>
<keyword evidence="3" id="KW-0547">Nucleotide-binding</keyword>
<dbReference type="Proteomes" id="UP001186944">
    <property type="component" value="Unassembled WGS sequence"/>
</dbReference>
<evidence type="ECO:0000313" key="7">
    <source>
        <dbReference type="Proteomes" id="UP001186944"/>
    </source>
</evidence>
<dbReference type="PANTHER" id="PTHR11575:SF48">
    <property type="entry name" value="5'-NUCLEOTIDASE"/>
    <property type="match status" value="1"/>
</dbReference>
<dbReference type="Gene3D" id="3.90.780.10">
    <property type="entry name" value="5'-Nucleotidase, C-terminal domain"/>
    <property type="match status" value="1"/>
</dbReference>
<dbReference type="InterPro" id="IPR041821">
    <property type="entry name" value="CG11883_N"/>
</dbReference>
<dbReference type="InterPro" id="IPR004843">
    <property type="entry name" value="Calcineurin-like_PHP"/>
</dbReference>
<evidence type="ECO:0000256" key="2">
    <source>
        <dbReference type="ARBA" id="ARBA00022729"/>
    </source>
</evidence>
<dbReference type="CDD" id="cd07406">
    <property type="entry name" value="MPP_CG11883_N"/>
    <property type="match status" value="1"/>
</dbReference>
<dbReference type="Pfam" id="PF00149">
    <property type="entry name" value="Metallophos"/>
    <property type="match status" value="1"/>
</dbReference>
<dbReference type="InterPro" id="IPR029052">
    <property type="entry name" value="Metallo-depent_PP-like"/>
</dbReference>
<gene>
    <name evidence="6" type="ORF">FSP39_021442</name>
</gene>
<comment type="caution">
    <text evidence="6">The sequence shown here is derived from an EMBL/GenBank/DDBJ whole genome shotgun (WGS) entry which is preliminary data.</text>
</comment>
<evidence type="ECO:0008006" key="8">
    <source>
        <dbReference type="Google" id="ProtNLM"/>
    </source>
</evidence>
<keyword evidence="7" id="KW-1185">Reference proteome</keyword>
<evidence type="ECO:0000259" key="5">
    <source>
        <dbReference type="Pfam" id="PF02872"/>
    </source>
</evidence>
<organism evidence="6 7">
    <name type="scientific">Pinctada imbricata</name>
    <name type="common">Atlantic pearl-oyster</name>
    <name type="synonym">Pinctada martensii</name>
    <dbReference type="NCBI Taxonomy" id="66713"/>
    <lineage>
        <taxon>Eukaryota</taxon>
        <taxon>Metazoa</taxon>
        <taxon>Spiralia</taxon>
        <taxon>Lophotrochozoa</taxon>
        <taxon>Mollusca</taxon>
        <taxon>Bivalvia</taxon>
        <taxon>Autobranchia</taxon>
        <taxon>Pteriomorphia</taxon>
        <taxon>Pterioida</taxon>
        <taxon>Pterioidea</taxon>
        <taxon>Pteriidae</taxon>
        <taxon>Pinctada</taxon>
    </lineage>
</organism>
<evidence type="ECO:0000256" key="1">
    <source>
        <dbReference type="ARBA" id="ARBA00006654"/>
    </source>
</evidence>